<evidence type="ECO:0000256" key="1">
    <source>
        <dbReference type="SAM" id="MobiDB-lite"/>
    </source>
</evidence>
<evidence type="ECO:0000313" key="2">
    <source>
        <dbReference type="EMBL" id="SHN57469.1"/>
    </source>
</evidence>
<dbReference type="Proteomes" id="UP000184066">
    <property type="component" value="Unassembled WGS sequence"/>
</dbReference>
<accession>A0A1M7SG62</accession>
<name>A0A1M7SG62_9RHOB</name>
<sequence length="133" mass="15073">MTRYEYKVVPAPRRARRRKGVRDRAQLFARTVQDVLSAEAVDAWEFLRAENLPCEERRGWFRRLEETVQAVLVFRRALPEPPAARPEARSDAPARAAEPVLSAREREAAAQLRAAARRDAPEPPFSSGQGPAR</sequence>
<keyword evidence="3" id="KW-1185">Reference proteome</keyword>
<gene>
    <name evidence="2" type="ORF">SAMN05216200_102366</name>
</gene>
<proteinExistence type="predicted"/>
<feature type="region of interest" description="Disordered" evidence="1">
    <location>
        <begin position="81"/>
        <end position="133"/>
    </location>
</feature>
<dbReference type="RefSeq" id="WP_072746419.1">
    <property type="nucleotide sequence ID" value="NZ_FOHL01000003.1"/>
</dbReference>
<dbReference type="EMBL" id="FRDL01000002">
    <property type="protein sequence ID" value="SHN57469.1"/>
    <property type="molecule type" value="Genomic_DNA"/>
</dbReference>
<reference evidence="2 3" key="1">
    <citation type="submission" date="2016-12" db="EMBL/GenBank/DDBJ databases">
        <authorList>
            <person name="Song W.-J."/>
            <person name="Kurnit D.M."/>
        </authorList>
    </citation>
    <scope>NUCLEOTIDE SEQUENCE [LARGE SCALE GENOMIC DNA]</scope>
    <source>
        <strain evidence="2 3">CGMCC 1.10808</strain>
    </source>
</reference>
<dbReference type="AlphaFoldDB" id="A0A1M7SG62"/>
<dbReference type="OrthoDB" id="7658888at2"/>
<dbReference type="STRING" id="1189325.SAMN04488119_103143"/>
<protein>
    <submittedName>
        <fullName evidence="2">Uncharacterized protein</fullName>
    </submittedName>
</protein>
<organism evidence="2 3">
    <name type="scientific">Oceanicella actignis</name>
    <dbReference type="NCBI Taxonomy" id="1189325"/>
    <lineage>
        <taxon>Bacteria</taxon>
        <taxon>Pseudomonadati</taxon>
        <taxon>Pseudomonadota</taxon>
        <taxon>Alphaproteobacteria</taxon>
        <taxon>Rhodobacterales</taxon>
        <taxon>Paracoccaceae</taxon>
        <taxon>Oceanicella</taxon>
    </lineage>
</organism>
<evidence type="ECO:0000313" key="3">
    <source>
        <dbReference type="Proteomes" id="UP000184066"/>
    </source>
</evidence>